<accession>A0A645F0Z3</accession>
<organism evidence="1">
    <name type="scientific">bioreactor metagenome</name>
    <dbReference type="NCBI Taxonomy" id="1076179"/>
    <lineage>
        <taxon>unclassified sequences</taxon>
        <taxon>metagenomes</taxon>
        <taxon>ecological metagenomes</taxon>
    </lineage>
</organism>
<protein>
    <submittedName>
        <fullName evidence="1">Uncharacterized protein</fullName>
    </submittedName>
</protein>
<evidence type="ECO:0000313" key="1">
    <source>
        <dbReference type="EMBL" id="MPN07099.1"/>
    </source>
</evidence>
<dbReference type="AlphaFoldDB" id="A0A645F0Z3"/>
<gene>
    <name evidence="1" type="ORF">SDC9_154365</name>
</gene>
<comment type="caution">
    <text evidence="1">The sequence shown here is derived from an EMBL/GenBank/DDBJ whole genome shotgun (WGS) entry which is preliminary data.</text>
</comment>
<name>A0A645F0Z3_9ZZZZ</name>
<proteinExistence type="predicted"/>
<dbReference type="EMBL" id="VSSQ01053060">
    <property type="protein sequence ID" value="MPN07099.1"/>
    <property type="molecule type" value="Genomic_DNA"/>
</dbReference>
<sequence length="36" mass="3950">MYTKITNPSIVIFDGKTGELIGTATFKLTDESEKNS</sequence>
<reference evidence="1" key="1">
    <citation type="submission" date="2019-08" db="EMBL/GenBank/DDBJ databases">
        <authorList>
            <person name="Kucharzyk K."/>
            <person name="Murdoch R.W."/>
            <person name="Higgins S."/>
            <person name="Loffler F."/>
        </authorList>
    </citation>
    <scope>NUCLEOTIDE SEQUENCE</scope>
</reference>